<accession>A0A8J6NYJ5</accession>
<evidence type="ECO:0000259" key="1">
    <source>
        <dbReference type="Pfam" id="PF20208"/>
    </source>
</evidence>
<organism evidence="2 3">
    <name type="scientific">Candidatus Desulfatibia vada</name>
    <dbReference type="NCBI Taxonomy" id="2841696"/>
    <lineage>
        <taxon>Bacteria</taxon>
        <taxon>Pseudomonadati</taxon>
        <taxon>Thermodesulfobacteriota</taxon>
        <taxon>Desulfobacteria</taxon>
        <taxon>Desulfobacterales</taxon>
        <taxon>Desulfobacterales incertae sedis</taxon>
        <taxon>Candidatus Desulfatibia</taxon>
    </lineage>
</organism>
<dbReference type="Pfam" id="PF20208">
    <property type="entry name" value="ARPP-1"/>
    <property type="match status" value="1"/>
</dbReference>
<dbReference type="EMBL" id="JACNIG010000180">
    <property type="protein sequence ID" value="MBC8431815.1"/>
    <property type="molecule type" value="Genomic_DNA"/>
</dbReference>
<comment type="caution">
    <text evidence="2">The sequence shown here is derived from an EMBL/GenBank/DDBJ whole genome shotgun (WGS) entry which is preliminary data.</text>
</comment>
<reference evidence="2 3" key="1">
    <citation type="submission" date="2020-08" db="EMBL/GenBank/DDBJ databases">
        <title>Bridging the membrane lipid divide: bacteria of the FCB group superphylum have the potential to synthesize archaeal ether lipids.</title>
        <authorList>
            <person name="Villanueva L."/>
            <person name="Von Meijenfeldt F.A.B."/>
            <person name="Westbye A.B."/>
            <person name="Yadav S."/>
            <person name="Hopmans E.C."/>
            <person name="Dutilh B.E."/>
            <person name="Sinninghe Damste J.S."/>
        </authorList>
    </citation>
    <scope>NUCLEOTIDE SEQUENCE [LARGE SCALE GENOMIC DNA]</scope>
    <source>
        <strain evidence="2">NIOZ-UU17</strain>
    </source>
</reference>
<name>A0A8J6NYJ5_9BACT</name>
<feature type="domain" description="ARG and Rhodanese-Phosphatase-superfamily-associated" evidence="1">
    <location>
        <begin position="13"/>
        <end position="304"/>
    </location>
</feature>
<evidence type="ECO:0000313" key="3">
    <source>
        <dbReference type="Proteomes" id="UP000605201"/>
    </source>
</evidence>
<dbReference type="Proteomes" id="UP000605201">
    <property type="component" value="Unassembled WGS sequence"/>
</dbReference>
<dbReference type="AlphaFoldDB" id="A0A8J6NYJ5"/>
<gene>
    <name evidence="2" type="ORF">H8D96_07825</name>
</gene>
<evidence type="ECO:0000313" key="2">
    <source>
        <dbReference type="EMBL" id="MBC8431815.1"/>
    </source>
</evidence>
<sequence>MEQIKSFLEIAKVARKQVHQKLTIFPLLAPDGIEPDYLTLEQALDQNLIQITELDAEGSVPELKLKNLGKKSVLIIEGEELVGAKQDRIVNSSFLIAGKTEVVIPVSCVEQGRWSYRSKAFTSGKKMMPASLRREHQEDVKFSLKQGRGYQSDQSRIWDNISEKSARMSVESPTHAMADVFDSYEDTLSEFLSKFQLIEWQVGAVFAIDGQILGLEVFGCHDTFKRFFDKLVKSYALDALDSRDTSRKESVPPDKARRFIASALKSKGERHPSIGLGENVTFESRTVSGAALAEGERILCLSAFRKEKKGNSHKVGFNRFSRRRSQRIY</sequence>
<protein>
    <recommendedName>
        <fullName evidence="1">ARG and Rhodanese-Phosphatase-superfamily-associated domain-containing protein</fullName>
    </recommendedName>
</protein>
<dbReference type="InterPro" id="IPR046699">
    <property type="entry name" value="ARPP-1"/>
</dbReference>
<proteinExistence type="predicted"/>